<proteinExistence type="predicted"/>
<accession>A0ABT9NJR1</accession>
<gene>
    <name evidence="1" type="ORF">J2S59_000281</name>
</gene>
<dbReference type="Proteomes" id="UP001240447">
    <property type="component" value="Unassembled WGS sequence"/>
</dbReference>
<protein>
    <submittedName>
        <fullName evidence="1">Uncharacterized protein</fullName>
    </submittedName>
</protein>
<evidence type="ECO:0000313" key="1">
    <source>
        <dbReference type="EMBL" id="MDP9820472.1"/>
    </source>
</evidence>
<name>A0ABT9NJR1_9ACTN</name>
<keyword evidence="2" id="KW-1185">Reference proteome</keyword>
<evidence type="ECO:0000313" key="2">
    <source>
        <dbReference type="Proteomes" id="UP001240447"/>
    </source>
</evidence>
<comment type="caution">
    <text evidence="1">The sequence shown here is derived from an EMBL/GenBank/DDBJ whole genome shotgun (WGS) entry which is preliminary data.</text>
</comment>
<dbReference type="EMBL" id="JAUSQM010000001">
    <property type="protein sequence ID" value="MDP9820472.1"/>
    <property type="molecule type" value="Genomic_DNA"/>
</dbReference>
<reference evidence="1 2" key="1">
    <citation type="submission" date="2023-07" db="EMBL/GenBank/DDBJ databases">
        <title>Sequencing the genomes of 1000 actinobacteria strains.</title>
        <authorList>
            <person name="Klenk H.-P."/>
        </authorList>
    </citation>
    <scope>NUCLEOTIDE SEQUENCE [LARGE SCALE GENOMIC DNA]</scope>
    <source>
        <strain evidence="1 2">GD13</strain>
    </source>
</reference>
<organism evidence="1 2">
    <name type="scientific">Nocardioides massiliensis</name>
    <dbReference type="NCBI Taxonomy" id="1325935"/>
    <lineage>
        <taxon>Bacteria</taxon>
        <taxon>Bacillati</taxon>
        <taxon>Actinomycetota</taxon>
        <taxon>Actinomycetes</taxon>
        <taxon>Propionibacteriales</taxon>
        <taxon>Nocardioidaceae</taxon>
        <taxon>Nocardioides</taxon>
    </lineage>
</organism>
<sequence length="94" mass="9988">MRAPAIASGVRCDATYDRDDSGREGFFTAIVENGTESVSVGACSDDLVTIWHGMDTPAYACGRHATGGLAGRPVFSVFRGHRNRVSREVVAPDS</sequence>